<evidence type="ECO:0000313" key="3">
    <source>
        <dbReference type="Proteomes" id="UP000029060"/>
    </source>
</evidence>
<dbReference type="InterPro" id="IPR000801">
    <property type="entry name" value="Esterase-like"/>
</dbReference>
<accession>A0A087BIB3</accession>
<dbReference type="AlphaFoldDB" id="A0A087BIB3"/>
<gene>
    <name evidence="2" type="ORF">BMERY_0186</name>
</gene>
<dbReference type="Gene3D" id="3.40.50.1820">
    <property type="entry name" value="alpha/beta hydrolase"/>
    <property type="match status" value="1"/>
</dbReference>
<protein>
    <submittedName>
        <fullName evidence="2">Peptidase, S9A/B/C family, catalytic domain protein</fullName>
    </submittedName>
</protein>
<dbReference type="GO" id="GO:0016747">
    <property type="term" value="F:acyltransferase activity, transferring groups other than amino-acyl groups"/>
    <property type="evidence" value="ECO:0007669"/>
    <property type="project" value="TreeGrafter"/>
</dbReference>
<dbReference type="STRING" id="78345.BMERY_0186"/>
<name>A0A087BIB3_9BIFI</name>
<proteinExistence type="predicted"/>
<feature type="transmembrane region" description="Helical" evidence="1">
    <location>
        <begin position="20"/>
        <end position="40"/>
    </location>
</feature>
<dbReference type="Pfam" id="PF00756">
    <property type="entry name" value="Esterase"/>
    <property type="match status" value="1"/>
</dbReference>
<dbReference type="Proteomes" id="UP000029060">
    <property type="component" value="Unassembled WGS sequence"/>
</dbReference>
<keyword evidence="1" id="KW-1133">Transmembrane helix</keyword>
<dbReference type="InterPro" id="IPR029058">
    <property type="entry name" value="AB_hydrolase_fold"/>
</dbReference>
<sequence length="454" mass="48929">MLNQPWLKPVMECSLVSGALPWTFWILTIAGMIAVLAFLIRGGNRRQVIVTLIATVVSGGLGYLLTWLCSDVFVVFGVEMGAKVIRAVAIGFAALALLICGVVFLRKWKRVVASVAVVVALFATCIHVDAIYEEFPTVGSLFGYTGYSKLSASKLHKSTMSVKEWKKLAAEGKKPTTPKEGRIYNISIPATESGFKVRDAMVYLPPAALSANPPKLPVMELMAGQPGSPGRFFQASHIKGMLDEYASKHDGLAPIVISPDQNGSNSNNSLCADTSQGKAETYLTRDVVDWVKENLPVSNQRWAIGGFSQGGTCATQLGPRHPKQYSLIMAVGGELQPTSGSVEHMVSEYFNGNQSAYDSQIPANAIKEHAPSDQVMILGSGALDHQSLTNLETNAQAGIQAGMTVVKIKVPDTAHDWHAVQAVLKPTIDRFADMSGLGKMTKTFNEYESVEVLP</sequence>
<keyword evidence="1" id="KW-0472">Membrane</keyword>
<keyword evidence="3" id="KW-1185">Reference proteome</keyword>
<dbReference type="eggNOG" id="COG0627">
    <property type="taxonomic scope" value="Bacteria"/>
</dbReference>
<evidence type="ECO:0000313" key="2">
    <source>
        <dbReference type="EMBL" id="KFI70763.1"/>
    </source>
</evidence>
<feature type="transmembrane region" description="Helical" evidence="1">
    <location>
        <begin position="112"/>
        <end position="132"/>
    </location>
</feature>
<reference evidence="2 3" key="1">
    <citation type="submission" date="2014-03" db="EMBL/GenBank/DDBJ databases">
        <title>Genomics of Bifidobacteria.</title>
        <authorList>
            <person name="Ventura M."/>
            <person name="Milani C."/>
            <person name="Lugli G.A."/>
        </authorList>
    </citation>
    <scope>NUCLEOTIDE SEQUENCE [LARGE SCALE GENOMIC DNA]</scope>
    <source>
        <strain evidence="2 3">LMG 11341</strain>
    </source>
</reference>
<keyword evidence="1" id="KW-0812">Transmembrane</keyword>
<dbReference type="InterPro" id="IPR050583">
    <property type="entry name" value="Mycobacterial_A85_antigen"/>
</dbReference>
<comment type="caution">
    <text evidence="2">The sequence shown here is derived from an EMBL/GenBank/DDBJ whole genome shotgun (WGS) entry which is preliminary data.</text>
</comment>
<dbReference type="EMBL" id="JGZC01000005">
    <property type="protein sequence ID" value="KFI70763.1"/>
    <property type="molecule type" value="Genomic_DNA"/>
</dbReference>
<organism evidence="2 3">
    <name type="scientific">Bifidobacterium merycicum</name>
    <dbReference type="NCBI Taxonomy" id="78345"/>
    <lineage>
        <taxon>Bacteria</taxon>
        <taxon>Bacillati</taxon>
        <taxon>Actinomycetota</taxon>
        <taxon>Actinomycetes</taxon>
        <taxon>Bifidobacteriales</taxon>
        <taxon>Bifidobacteriaceae</taxon>
        <taxon>Bifidobacterium</taxon>
    </lineage>
</organism>
<dbReference type="PANTHER" id="PTHR48098">
    <property type="entry name" value="ENTEROCHELIN ESTERASE-RELATED"/>
    <property type="match status" value="1"/>
</dbReference>
<dbReference type="SUPFAM" id="SSF53474">
    <property type="entry name" value="alpha/beta-Hydrolases"/>
    <property type="match status" value="1"/>
</dbReference>
<feature type="transmembrane region" description="Helical" evidence="1">
    <location>
        <begin position="84"/>
        <end position="105"/>
    </location>
</feature>
<dbReference type="PANTHER" id="PTHR48098:SF1">
    <property type="entry name" value="DIACYLGLYCEROL ACYLTRANSFERASE_MYCOLYLTRANSFERASE AG85A"/>
    <property type="match status" value="1"/>
</dbReference>
<feature type="transmembrane region" description="Helical" evidence="1">
    <location>
        <begin position="52"/>
        <end position="78"/>
    </location>
</feature>
<evidence type="ECO:0000256" key="1">
    <source>
        <dbReference type="SAM" id="Phobius"/>
    </source>
</evidence>
<dbReference type="RefSeq" id="WP_033522958.1">
    <property type="nucleotide sequence ID" value="NZ_JGZC01000005.1"/>
</dbReference>
<dbReference type="OrthoDB" id="3723842at2"/>